<name>A0A2L2X846_9FIRM</name>
<feature type="domain" description="Polymerase beta nucleotidyltransferase" evidence="1">
    <location>
        <begin position="16"/>
        <end position="109"/>
    </location>
</feature>
<accession>A0A2L2X846</accession>
<dbReference type="InterPro" id="IPR041633">
    <property type="entry name" value="Polbeta"/>
</dbReference>
<dbReference type="EMBL" id="BFAV01000019">
    <property type="protein sequence ID" value="GBF32278.1"/>
    <property type="molecule type" value="Genomic_DNA"/>
</dbReference>
<protein>
    <submittedName>
        <fullName evidence="2">Nucleotidyltransferase</fullName>
    </submittedName>
</protein>
<dbReference type="Proteomes" id="UP000239549">
    <property type="component" value="Unassembled WGS sequence"/>
</dbReference>
<dbReference type="InterPro" id="IPR043519">
    <property type="entry name" value="NT_sf"/>
</dbReference>
<dbReference type="RefSeq" id="WP_104370826.1">
    <property type="nucleotide sequence ID" value="NZ_BFAV01000019.1"/>
</dbReference>
<dbReference type="OrthoDB" id="9809668at2"/>
<dbReference type="PANTHER" id="PTHR43852:SF3">
    <property type="entry name" value="NUCLEOTIDYLTRANSFERASE"/>
    <property type="match status" value="1"/>
</dbReference>
<dbReference type="InterPro" id="IPR052930">
    <property type="entry name" value="TA_antitoxin_MntA"/>
</dbReference>
<sequence length="143" mass="16506">MDVITSADMKNIFYIIIKYFTGKQHVLAVYLFGSAAKNLMQKNSDIDIAVLLDEKIKNKIQRFDLILTAGMELEKETGRSFDVVDITKVPLVLQHQILKTGQLLLENDRPARINFEVGSRRKYFDLLPLYKARDKNILQEFKG</sequence>
<gene>
    <name evidence="2" type="ORF">DCCM_0472</name>
</gene>
<dbReference type="Gene3D" id="3.30.460.10">
    <property type="entry name" value="Beta Polymerase, domain 2"/>
    <property type="match status" value="1"/>
</dbReference>
<keyword evidence="2" id="KW-0808">Transferase</keyword>
<dbReference type="Pfam" id="PF18765">
    <property type="entry name" value="Polbeta"/>
    <property type="match status" value="1"/>
</dbReference>
<organism evidence="2 3">
    <name type="scientific">Desulfocucumis palustris</name>
    <dbReference type="NCBI Taxonomy" id="1898651"/>
    <lineage>
        <taxon>Bacteria</taxon>
        <taxon>Bacillati</taxon>
        <taxon>Bacillota</taxon>
        <taxon>Clostridia</taxon>
        <taxon>Eubacteriales</taxon>
        <taxon>Desulfocucumaceae</taxon>
        <taxon>Desulfocucumis</taxon>
    </lineage>
</organism>
<dbReference type="SUPFAM" id="SSF81301">
    <property type="entry name" value="Nucleotidyltransferase"/>
    <property type="match status" value="1"/>
</dbReference>
<dbReference type="NCBIfam" id="NF047752">
    <property type="entry name" value="MntA_antitoxin"/>
    <property type="match status" value="1"/>
</dbReference>
<evidence type="ECO:0000313" key="3">
    <source>
        <dbReference type="Proteomes" id="UP000239549"/>
    </source>
</evidence>
<proteinExistence type="predicted"/>
<evidence type="ECO:0000259" key="1">
    <source>
        <dbReference type="Pfam" id="PF18765"/>
    </source>
</evidence>
<dbReference type="AlphaFoldDB" id="A0A2L2X846"/>
<evidence type="ECO:0000313" key="2">
    <source>
        <dbReference type="EMBL" id="GBF32278.1"/>
    </source>
</evidence>
<comment type="caution">
    <text evidence="2">The sequence shown here is derived from an EMBL/GenBank/DDBJ whole genome shotgun (WGS) entry which is preliminary data.</text>
</comment>
<dbReference type="CDD" id="cd05403">
    <property type="entry name" value="NT_KNTase_like"/>
    <property type="match status" value="1"/>
</dbReference>
<dbReference type="PANTHER" id="PTHR43852">
    <property type="entry name" value="NUCLEOTIDYLTRANSFERASE"/>
    <property type="match status" value="1"/>
</dbReference>
<dbReference type="GO" id="GO:0016740">
    <property type="term" value="F:transferase activity"/>
    <property type="evidence" value="ECO:0007669"/>
    <property type="project" value="UniProtKB-KW"/>
</dbReference>
<keyword evidence="3" id="KW-1185">Reference proteome</keyword>
<reference evidence="3" key="1">
    <citation type="submission" date="2018-02" db="EMBL/GenBank/DDBJ databases">
        <title>Genome sequence of Desulfocucumis palustris strain NAW-5.</title>
        <authorList>
            <person name="Watanabe M."/>
            <person name="Kojima H."/>
            <person name="Fukui M."/>
        </authorList>
    </citation>
    <scope>NUCLEOTIDE SEQUENCE [LARGE SCALE GENOMIC DNA]</scope>
    <source>
        <strain evidence="3">NAW-5</strain>
    </source>
</reference>